<protein>
    <submittedName>
        <fullName evidence="2">Uncharacterized protein</fullName>
    </submittedName>
</protein>
<sequence length="89" mass="10001">MSGVFVDAQQFSKGEKSNESPFRKDERRAYMGAKVIVDIMSFGQSDKSVKKIVVRKLADEPAVVKIPKPKAELPVLTPEEQIKVDDEKH</sequence>
<proteinExistence type="predicted"/>
<dbReference type="Proteomes" id="UP000887576">
    <property type="component" value="Unplaced"/>
</dbReference>
<organism evidence="1 2">
    <name type="scientific">Panagrolaimus sp. JU765</name>
    <dbReference type="NCBI Taxonomy" id="591449"/>
    <lineage>
        <taxon>Eukaryota</taxon>
        <taxon>Metazoa</taxon>
        <taxon>Ecdysozoa</taxon>
        <taxon>Nematoda</taxon>
        <taxon>Chromadorea</taxon>
        <taxon>Rhabditida</taxon>
        <taxon>Tylenchina</taxon>
        <taxon>Panagrolaimomorpha</taxon>
        <taxon>Panagrolaimoidea</taxon>
        <taxon>Panagrolaimidae</taxon>
        <taxon>Panagrolaimus</taxon>
    </lineage>
</organism>
<reference evidence="2" key="1">
    <citation type="submission" date="2022-11" db="UniProtKB">
        <authorList>
            <consortium name="WormBaseParasite"/>
        </authorList>
    </citation>
    <scope>IDENTIFICATION</scope>
</reference>
<name>A0AC34REU8_9BILA</name>
<evidence type="ECO:0000313" key="2">
    <source>
        <dbReference type="WBParaSite" id="JU765_v2.g6123.t1"/>
    </source>
</evidence>
<accession>A0AC34REU8</accession>
<evidence type="ECO:0000313" key="1">
    <source>
        <dbReference type="Proteomes" id="UP000887576"/>
    </source>
</evidence>
<dbReference type="WBParaSite" id="JU765_v2.g6123.t1">
    <property type="protein sequence ID" value="JU765_v2.g6123.t1"/>
    <property type="gene ID" value="JU765_v2.g6123"/>
</dbReference>